<evidence type="ECO:0000313" key="3">
    <source>
        <dbReference type="Proteomes" id="UP000282674"/>
    </source>
</evidence>
<keyword evidence="3" id="KW-1185">Reference proteome</keyword>
<proteinExistence type="predicted"/>
<dbReference type="Proteomes" id="UP000282674">
    <property type="component" value="Unassembled WGS sequence"/>
</dbReference>
<evidence type="ECO:0000259" key="1">
    <source>
        <dbReference type="Pfam" id="PF21806"/>
    </source>
</evidence>
<sequence length="177" mass="20259">METLIREARHSVVHLEQRDEYSAEPEYLGWLEAGKRTDLRAMGAYMAPWKEFVGEVTAKGVVMRRARIVSEPLSDYIEWEHALTEFNVEAGEQVRWLSRRDAYDLLTPTADFYVIDSQLVAFNFNAGDGTSLREYEYVSDPVRVGPVVASFEQVWNRAVDHADYKPARRGLLSPDAT</sequence>
<evidence type="ECO:0000313" key="2">
    <source>
        <dbReference type="EMBL" id="RMI38634.1"/>
    </source>
</evidence>
<organism evidence="2 3">
    <name type="scientific">Actinomadura harenae</name>
    <dbReference type="NCBI Taxonomy" id="2483351"/>
    <lineage>
        <taxon>Bacteria</taxon>
        <taxon>Bacillati</taxon>
        <taxon>Actinomycetota</taxon>
        <taxon>Actinomycetes</taxon>
        <taxon>Streptosporangiales</taxon>
        <taxon>Thermomonosporaceae</taxon>
        <taxon>Actinomadura</taxon>
    </lineage>
</organism>
<dbReference type="EMBL" id="RFFG01000082">
    <property type="protein sequence ID" value="RMI38634.1"/>
    <property type="molecule type" value="Genomic_DNA"/>
</dbReference>
<feature type="domain" description="DUF6879" evidence="1">
    <location>
        <begin position="2"/>
        <end position="165"/>
    </location>
</feature>
<dbReference type="AlphaFoldDB" id="A0A3M2LMD9"/>
<name>A0A3M2LMD9_9ACTN</name>
<protein>
    <recommendedName>
        <fullName evidence="1">DUF6879 domain-containing protein</fullName>
    </recommendedName>
</protein>
<accession>A0A3M2LMD9</accession>
<dbReference type="Pfam" id="PF21806">
    <property type="entry name" value="DUF6879"/>
    <property type="match status" value="1"/>
</dbReference>
<dbReference type="OrthoDB" id="4562627at2"/>
<dbReference type="InterPro" id="IPR049244">
    <property type="entry name" value="DUF6879"/>
</dbReference>
<reference evidence="2 3" key="1">
    <citation type="submission" date="2018-10" db="EMBL/GenBank/DDBJ databases">
        <title>Isolation from soil.</title>
        <authorList>
            <person name="Hu J."/>
        </authorList>
    </citation>
    <scope>NUCLEOTIDE SEQUENCE [LARGE SCALE GENOMIC DNA]</scope>
    <source>
        <strain evidence="2 3">NEAU-Ht49</strain>
    </source>
</reference>
<comment type="caution">
    <text evidence="2">The sequence shown here is derived from an EMBL/GenBank/DDBJ whole genome shotgun (WGS) entry which is preliminary data.</text>
</comment>
<gene>
    <name evidence="2" type="ORF">EBO15_32235</name>
</gene>